<dbReference type="Pfam" id="PF01535">
    <property type="entry name" value="PPR"/>
    <property type="match status" value="1"/>
</dbReference>
<feature type="region of interest" description="Disordered" evidence="3">
    <location>
        <begin position="605"/>
        <end position="624"/>
    </location>
</feature>
<organism evidence="4 5">
    <name type="scientific">Effrenium voratum</name>
    <dbReference type="NCBI Taxonomy" id="2562239"/>
    <lineage>
        <taxon>Eukaryota</taxon>
        <taxon>Sar</taxon>
        <taxon>Alveolata</taxon>
        <taxon>Dinophyceae</taxon>
        <taxon>Suessiales</taxon>
        <taxon>Symbiodiniaceae</taxon>
        <taxon>Effrenium</taxon>
    </lineage>
</organism>
<keyword evidence="5" id="KW-1185">Reference proteome</keyword>
<feature type="compositionally biased region" description="Basic and acidic residues" evidence="3">
    <location>
        <begin position="613"/>
        <end position="624"/>
    </location>
</feature>
<evidence type="ECO:0000256" key="2">
    <source>
        <dbReference type="PROSITE-ProRule" id="PRU00708"/>
    </source>
</evidence>
<dbReference type="AlphaFoldDB" id="A0AA36ICA3"/>
<gene>
    <name evidence="4" type="ORF">EVOR1521_LOCUS11608</name>
</gene>
<dbReference type="EMBL" id="CAUJNA010001158">
    <property type="protein sequence ID" value="CAJ1384834.1"/>
    <property type="molecule type" value="Genomic_DNA"/>
</dbReference>
<dbReference type="InterPro" id="IPR002885">
    <property type="entry name" value="PPR_rpt"/>
</dbReference>
<evidence type="ECO:0000256" key="3">
    <source>
        <dbReference type="SAM" id="MobiDB-lite"/>
    </source>
</evidence>
<reference evidence="4" key="1">
    <citation type="submission" date="2023-08" db="EMBL/GenBank/DDBJ databases">
        <authorList>
            <person name="Chen Y."/>
            <person name="Shah S."/>
            <person name="Dougan E. K."/>
            <person name="Thang M."/>
            <person name="Chan C."/>
        </authorList>
    </citation>
    <scope>NUCLEOTIDE SEQUENCE</scope>
</reference>
<evidence type="ECO:0000313" key="5">
    <source>
        <dbReference type="Proteomes" id="UP001178507"/>
    </source>
</evidence>
<evidence type="ECO:0008006" key="6">
    <source>
        <dbReference type="Google" id="ProtNLM"/>
    </source>
</evidence>
<dbReference type="PROSITE" id="PS51375">
    <property type="entry name" value="PPR"/>
    <property type="match status" value="1"/>
</dbReference>
<protein>
    <recommendedName>
        <fullName evidence="6">Pentatricopeptide repeat-containing protein, chloroplastic</fullName>
    </recommendedName>
</protein>
<dbReference type="PANTHER" id="PTHR47447:SF17">
    <property type="entry name" value="OS12G0638900 PROTEIN"/>
    <property type="match status" value="1"/>
</dbReference>
<evidence type="ECO:0000256" key="1">
    <source>
        <dbReference type="ARBA" id="ARBA00022737"/>
    </source>
</evidence>
<dbReference type="Gene3D" id="1.25.40.10">
    <property type="entry name" value="Tetratricopeptide repeat domain"/>
    <property type="match status" value="3"/>
</dbReference>
<dbReference type="PANTHER" id="PTHR47447">
    <property type="entry name" value="OS03G0856100 PROTEIN"/>
    <property type="match status" value="1"/>
</dbReference>
<evidence type="ECO:0000313" key="4">
    <source>
        <dbReference type="EMBL" id="CAJ1384834.1"/>
    </source>
</evidence>
<sequence length="624" mass="67393">MEKDGLQVVRAIQDSGWRAALLLADVQVPRRSRLYVLNAVISSCERSAAWAPALHVLGRIRRRGLQPDKISLGSALSSLGSDRSLWERGLHLLRETDVPLDVVIYNASISACAKGEQWQLSLQLLSELLDGELLPSTVTFGAAISACAAGGCWQLALVLLARLQEERLRSSNVHCSAAVHACTRGHSWPLALALYARAGAAMQLNQVTNNAYVLACGTASWRLALATNQLRPDTVTWNVMMAACASKGAWPTAASMAEDLRSKEGCLGAGAWGALAAVAKKCAKWQWSLELCQAMGSPNLLIYSSAIAACETTQWPMALHLLQELQRCHQADSIALAACADACGRAEQWEIALNLATEGHCALCGLRALAAAKRWAQLLAALQEMRGDRTEEAFSIAISACEKCNQWQQAVQLLADMPRYVRPDAFAFNAAISACEKGEQWPQCLSLLSSALSCGFAQALAFAPAALASPWQHAQGLLALRKRRLSPAQDFTVNAVLSACQKASEETARCWQGGRQCKAWRSACANFTPSLLPATSAMSAAGGRWQLAASLLAALQARTTVDEACYNAALITCEILSADWYRIARLTCIRLYMHQRVSMRLNADWRGSGRSSADPRRSARLSAE</sequence>
<accession>A0AA36ICA3</accession>
<dbReference type="Proteomes" id="UP001178507">
    <property type="component" value="Unassembled WGS sequence"/>
</dbReference>
<feature type="repeat" description="PPR" evidence="2">
    <location>
        <begin position="101"/>
        <end position="135"/>
    </location>
</feature>
<dbReference type="InterPro" id="IPR011990">
    <property type="entry name" value="TPR-like_helical_dom_sf"/>
</dbReference>
<keyword evidence="1" id="KW-0677">Repeat</keyword>
<name>A0AA36ICA3_9DINO</name>
<comment type="caution">
    <text evidence="4">The sequence shown here is derived from an EMBL/GenBank/DDBJ whole genome shotgun (WGS) entry which is preliminary data.</text>
</comment>
<proteinExistence type="predicted"/>